<dbReference type="EMBL" id="GBRH01282924">
    <property type="protein sequence ID" value="JAD14971.1"/>
    <property type="molecule type" value="Transcribed_RNA"/>
</dbReference>
<sequence length="77" mass="8978">MEEGDEMNWLGFVRDTPCFRSAASNHHHRSETQPKSKTNTNTITERRTRPPLASDFCLQLDRSTTNDKIVRSIWDWG</sequence>
<reference evidence="2" key="2">
    <citation type="journal article" date="2015" name="Data Brief">
        <title>Shoot transcriptome of the giant reed, Arundo donax.</title>
        <authorList>
            <person name="Barrero R.A."/>
            <person name="Guerrero F.D."/>
            <person name="Moolhuijzen P."/>
            <person name="Goolsby J.A."/>
            <person name="Tidwell J."/>
            <person name="Bellgard S.E."/>
            <person name="Bellgard M.I."/>
        </authorList>
    </citation>
    <scope>NUCLEOTIDE SEQUENCE</scope>
    <source>
        <tissue evidence="2">Shoot tissue taken approximately 20 cm above the soil surface</tissue>
    </source>
</reference>
<evidence type="ECO:0000256" key="1">
    <source>
        <dbReference type="SAM" id="MobiDB-lite"/>
    </source>
</evidence>
<accession>A0A0A8XNK5</accession>
<name>A0A0A8XNK5_ARUDO</name>
<dbReference type="AlphaFoldDB" id="A0A0A8XNK5"/>
<protein>
    <submittedName>
        <fullName evidence="2">Uncharacterized protein</fullName>
    </submittedName>
</protein>
<proteinExistence type="predicted"/>
<organism evidence="2">
    <name type="scientific">Arundo donax</name>
    <name type="common">Giant reed</name>
    <name type="synonym">Donax arundinaceus</name>
    <dbReference type="NCBI Taxonomy" id="35708"/>
    <lineage>
        <taxon>Eukaryota</taxon>
        <taxon>Viridiplantae</taxon>
        <taxon>Streptophyta</taxon>
        <taxon>Embryophyta</taxon>
        <taxon>Tracheophyta</taxon>
        <taxon>Spermatophyta</taxon>
        <taxon>Magnoliopsida</taxon>
        <taxon>Liliopsida</taxon>
        <taxon>Poales</taxon>
        <taxon>Poaceae</taxon>
        <taxon>PACMAD clade</taxon>
        <taxon>Arundinoideae</taxon>
        <taxon>Arundineae</taxon>
        <taxon>Arundo</taxon>
    </lineage>
</organism>
<reference evidence="2" key="1">
    <citation type="submission" date="2014-09" db="EMBL/GenBank/DDBJ databases">
        <authorList>
            <person name="Magalhaes I.L.F."/>
            <person name="Oliveira U."/>
            <person name="Santos F.R."/>
            <person name="Vidigal T.H.D.A."/>
            <person name="Brescovit A.D."/>
            <person name="Santos A.J."/>
        </authorList>
    </citation>
    <scope>NUCLEOTIDE SEQUENCE</scope>
    <source>
        <tissue evidence="2">Shoot tissue taken approximately 20 cm above the soil surface</tissue>
    </source>
</reference>
<feature type="region of interest" description="Disordered" evidence="1">
    <location>
        <begin position="21"/>
        <end position="48"/>
    </location>
</feature>
<evidence type="ECO:0000313" key="2">
    <source>
        <dbReference type="EMBL" id="JAD14971.1"/>
    </source>
</evidence>